<dbReference type="InterPro" id="IPR001173">
    <property type="entry name" value="Glyco_trans_2-like"/>
</dbReference>
<accession>A0AAV3WWE0</accession>
<reference evidence="2" key="1">
    <citation type="submission" date="2019-08" db="EMBL/GenBank/DDBJ databases">
        <title>Marinilactibacillus psychrotolerans M13-2T whole genome sequencing project.</title>
        <authorList>
            <person name="Ishikawa M."/>
            <person name="Suzuki T."/>
            <person name="Matsutani M."/>
        </authorList>
    </citation>
    <scope>NUCLEOTIDE SEQUENCE</scope>
    <source>
        <strain evidence="2">M13-2T</strain>
    </source>
</reference>
<keyword evidence="2" id="KW-0808">Transferase</keyword>
<dbReference type="GeneID" id="96912409"/>
<dbReference type="GO" id="GO:0016758">
    <property type="term" value="F:hexosyltransferase activity"/>
    <property type="evidence" value="ECO:0007669"/>
    <property type="project" value="UniProtKB-ARBA"/>
</dbReference>
<evidence type="ECO:0000259" key="1">
    <source>
        <dbReference type="Pfam" id="PF00535"/>
    </source>
</evidence>
<evidence type="ECO:0000313" key="3">
    <source>
        <dbReference type="Proteomes" id="UP000887127"/>
    </source>
</evidence>
<dbReference type="AlphaFoldDB" id="A0AAV3WWE0"/>
<sequence>MDKGKVSVIIPVYNAEKFLSQTIQSILNQTYENYEIILIDDCSTDNSKNIIEEFICKDSRIKLYELDNNSGAAVSRNKGLKVSEGQYIAFIDSDDLWKENKLEKQIKFMEQNNFGFTFTNYEMISENGEVLKASMKIPNKLDYKMLLKNTAIACSSVIIDRSIIGEFTMPNVRKGQDTATWLKILRHYQFAMLLDEVLGSYRLVENSISANKFGAIKRTWNTYRNIEKLSFIRASYYFLNYIFNAIVRRFFS</sequence>
<dbReference type="Pfam" id="PF00535">
    <property type="entry name" value="Glycos_transf_2"/>
    <property type="match status" value="1"/>
</dbReference>
<gene>
    <name evidence="2" type="ORF">M132T_20610</name>
</gene>
<evidence type="ECO:0000313" key="2">
    <source>
        <dbReference type="EMBL" id="GEQ36553.1"/>
    </source>
</evidence>
<protein>
    <submittedName>
        <fullName evidence="2">Glycosyl transferase</fullName>
    </submittedName>
</protein>
<dbReference type="SUPFAM" id="SSF53448">
    <property type="entry name" value="Nucleotide-diphospho-sugar transferases"/>
    <property type="match status" value="1"/>
</dbReference>
<dbReference type="RefSeq" id="WP_091763415.1">
    <property type="nucleotide sequence ID" value="NZ_BJVX01000029.1"/>
</dbReference>
<dbReference type="EMBL" id="BKBI01000017">
    <property type="protein sequence ID" value="GEQ36553.1"/>
    <property type="molecule type" value="Genomic_DNA"/>
</dbReference>
<proteinExistence type="predicted"/>
<feature type="domain" description="Glycosyltransferase 2-like" evidence="1">
    <location>
        <begin position="7"/>
        <end position="157"/>
    </location>
</feature>
<dbReference type="PANTHER" id="PTHR22916:SF3">
    <property type="entry name" value="UDP-GLCNAC:BETAGAL BETA-1,3-N-ACETYLGLUCOSAMINYLTRANSFERASE-LIKE PROTEIN 1"/>
    <property type="match status" value="1"/>
</dbReference>
<organism evidence="2 3">
    <name type="scientific">Marinilactibacillus psychrotolerans</name>
    <dbReference type="NCBI Taxonomy" id="191770"/>
    <lineage>
        <taxon>Bacteria</taxon>
        <taxon>Bacillati</taxon>
        <taxon>Bacillota</taxon>
        <taxon>Bacilli</taxon>
        <taxon>Lactobacillales</taxon>
        <taxon>Carnobacteriaceae</taxon>
        <taxon>Marinilactibacillus</taxon>
    </lineage>
</organism>
<dbReference type="PANTHER" id="PTHR22916">
    <property type="entry name" value="GLYCOSYLTRANSFERASE"/>
    <property type="match status" value="1"/>
</dbReference>
<dbReference type="FunFam" id="3.90.550.10:FF:000130">
    <property type="entry name" value="Family 2 glycosyl transferase"/>
    <property type="match status" value="1"/>
</dbReference>
<dbReference type="CDD" id="cd00761">
    <property type="entry name" value="Glyco_tranf_GTA_type"/>
    <property type="match status" value="1"/>
</dbReference>
<dbReference type="Gene3D" id="3.90.550.10">
    <property type="entry name" value="Spore Coat Polysaccharide Biosynthesis Protein SpsA, Chain A"/>
    <property type="match status" value="1"/>
</dbReference>
<comment type="caution">
    <text evidence="2">The sequence shown here is derived from an EMBL/GenBank/DDBJ whole genome shotgun (WGS) entry which is preliminary data.</text>
</comment>
<dbReference type="InterPro" id="IPR029044">
    <property type="entry name" value="Nucleotide-diphossugar_trans"/>
</dbReference>
<name>A0AAV3WWE0_9LACT</name>
<dbReference type="Proteomes" id="UP000887127">
    <property type="component" value="Unassembled WGS sequence"/>
</dbReference>